<keyword evidence="7 12" id="KW-0472">Membrane</keyword>
<evidence type="ECO:0000256" key="8">
    <source>
        <dbReference type="ARBA" id="ARBA00040151"/>
    </source>
</evidence>
<feature type="transmembrane region" description="Helical" evidence="12">
    <location>
        <begin position="102"/>
        <end position="125"/>
    </location>
</feature>
<name>A0AAE1ZDD0_SCHME</name>
<keyword evidence="6 12" id="KW-1133">Transmembrane helix</keyword>
<dbReference type="EMBL" id="JALJAT010000003">
    <property type="protein sequence ID" value="KAK4471673.1"/>
    <property type="molecule type" value="Genomic_DNA"/>
</dbReference>
<keyword evidence="3" id="KW-0479">Metal-binding</keyword>
<evidence type="ECO:0000256" key="12">
    <source>
        <dbReference type="SAM" id="Phobius"/>
    </source>
</evidence>
<evidence type="ECO:0000313" key="15">
    <source>
        <dbReference type="Proteomes" id="UP001292079"/>
    </source>
</evidence>
<dbReference type="Gene3D" id="3.30.40.10">
    <property type="entry name" value="Zinc/RING finger domain, C3HC4 (zinc finger)"/>
    <property type="match status" value="1"/>
</dbReference>
<evidence type="ECO:0000256" key="5">
    <source>
        <dbReference type="ARBA" id="ARBA00022833"/>
    </source>
</evidence>
<organism evidence="14 15">
    <name type="scientific">Schistosoma mekongi</name>
    <name type="common">Parasitic worm</name>
    <dbReference type="NCBI Taxonomy" id="38744"/>
    <lineage>
        <taxon>Eukaryota</taxon>
        <taxon>Metazoa</taxon>
        <taxon>Spiralia</taxon>
        <taxon>Lophotrochozoa</taxon>
        <taxon>Platyhelminthes</taxon>
        <taxon>Trematoda</taxon>
        <taxon>Digenea</taxon>
        <taxon>Strigeidida</taxon>
        <taxon>Schistosomatoidea</taxon>
        <taxon>Schistosomatidae</taxon>
        <taxon>Schistosoma</taxon>
    </lineage>
</organism>
<keyword evidence="2 12" id="KW-0812">Transmembrane</keyword>
<dbReference type="GO" id="GO:0008270">
    <property type="term" value="F:zinc ion binding"/>
    <property type="evidence" value="ECO:0007669"/>
    <property type="project" value="UniProtKB-KW"/>
</dbReference>
<dbReference type="Proteomes" id="UP001292079">
    <property type="component" value="Unassembled WGS sequence"/>
</dbReference>
<dbReference type="SUPFAM" id="SSF57850">
    <property type="entry name" value="RING/U-box"/>
    <property type="match status" value="1"/>
</dbReference>
<feature type="domain" description="RING-CH-type" evidence="13">
    <location>
        <begin position="10"/>
        <end position="81"/>
    </location>
</feature>
<dbReference type="GO" id="GO:0016020">
    <property type="term" value="C:membrane"/>
    <property type="evidence" value="ECO:0007669"/>
    <property type="project" value="UniProtKB-SubCell"/>
</dbReference>
<evidence type="ECO:0000259" key="13">
    <source>
        <dbReference type="PROSITE" id="PS51292"/>
    </source>
</evidence>
<evidence type="ECO:0000256" key="9">
    <source>
        <dbReference type="ARBA" id="ARBA00043044"/>
    </source>
</evidence>
<evidence type="ECO:0000256" key="7">
    <source>
        <dbReference type="ARBA" id="ARBA00023136"/>
    </source>
</evidence>
<dbReference type="PANTHER" id="PTHR46283">
    <property type="entry name" value="E3 UBIQUITIN-PROTEIN LIGASE MARCH5"/>
    <property type="match status" value="1"/>
</dbReference>
<evidence type="ECO:0000256" key="4">
    <source>
        <dbReference type="ARBA" id="ARBA00022771"/>
    </source>
</evidence>
<evidence type="ECO:0000256" key="1">
    <source>
        <dbReference type="ARBA" id="ARBA00004141"/>
    </source>
</evidence>
<evidence type="ECO:0000256" key="6">
    <source>
        <dbReference type="ARBA" id="ARBA00022989"/>
    </source>
</evidence>
<reference evidence="14" key="2">
    <citation type="journal article" date="2023" name="Infect Dis Poverty">
        <title>Chromosome-scale genome of the human blood fluke Schistosoma mekongi and its implications for public health.</title>
        <authorList>
            <person name="Zhou M."/>
            <person name="Xu L."/>
            <person name="Xu D."/>
            <person name="Chen W."/>
            <person name="Khan J."/>
            <person name="Hu Y."/>
            <person name="Huang H."/>
            <person name="Wei H."/>
            <person name="Zhang Y."/>
            <person name="Chusongsang P."/>
            <person name="Tanasarnprasert K."/>
            <person name="Hu X."/>
            <person name="Limpanont Y."/>
            <person name="Lv Z."/>
        </authorList>
    </citation>
    <scope>NUCLEOTIDE SEQUENCE</scope>
    <source>
        <strain evidence="14">LV_2022a</strain>
    </source>
</reference>
<dbReference type="InterPro" id="IPR013083">
    <property type="entry name" value="Znf_RING/FYVE/PHD"/>
</dbReference>
<reference evidence="14" key="1">
    <citation type="submission" date="2022-04" db="EMBL/GenBank/DDBJ databases">
        <authorList>
            <person name="Xu L."/>
            <person name="Lv Z."/>
        </authorList>
    </citation>
    <scope>NUCLEOTIDE SEQUENCE</scope>
    <source>
        <strain evidence="14">LV_2022a</strain>
    </source>
</reference>
<evidence type="ECO:0000313" key="14">
    <source>
        <dbReference type="EMBL" id="KAK4471673.1"/>
    </source>
</evidence>
<evidence type="ECO:0000256" key="11">
    <source>
        <dbReference type="ARBA" id="ARBA00043231"/>
    </source>
</evidence>
<feature type="transmembrane region" description="Helical" evidence="12">
    <location>
        <begin position="145"/>
        <end position="162"/>
    </location>
</feature>
<evidence type="ECO:0000256" key="10">
    <source>
        <dbReference type="ARBA" id="ARBA00043185"/>
    </source>
</evidence>
<evidence type="ECO:0000256" key="2">
    <source>
        <dbReference type="ARBA" id="ARBA00022692"/>
    </source>
</evidence>
<dbReference type="SMART" id="SM00744">
    <property type="entry name" value="RINGv"/>
    <property type="match status" value="1"/>
</dbReference>
<keyword evidence="4" id="KW-0863">Zinc-finger</keyword>
<protein>
    <recommendedName>
        <fullName evidence="8">E3 ubiquitin-protein ligase MARCHF5</fullName>
    </recommendedName>
    <alternativeName>
        <fullName evidence="10">Membrane-associated RING finger protein 5</fullName>
    </alternativeName>
    <alternativeName>
        <fullName evidence="9">Membrane-associated RING-CH protein V</fullName>
    </alternativeName>
    <alternativeName>
        <fullName evidence="11">RING-type E3 ubiquitin transferase MARCHF5</fullName>
    </alternativeName>
</protein>
<dbReference type="PROSITE" id="PS51292">
    <property type="entry name" value="ZF_RING_CH"/>
    <property type="match status" value="1"/>
</dbReference>
<keyword evidence="15" id="KW-1185">Reference proteome</keyword>
<dbReference type="InterPro" id="IPR011016">
    <property type="entry name" value="Znf_RING-CH"/>
</dbReference>
<proteinExistence type="predicted"/>
<sequence>MSRQNISTSFVPKEERTCWICLSSEADGDPTSLWSRPCRCRGALKWVHQTCLQRWINEQQHNRGESDPISCQICNTKYMIVYPDCGFLYNTLQSVDQLTRSLSFVLTGGIIFGSFYWSAVTYGAVTVMQVYGHRQGLQAMRLTDPPLLLLGLPTIPLCLILAKAIQWESRLLVLWRNYIRRLPFIQLFRRKDLPTWPVRDVEIELRSELSDIPRLICSALALPTISTILGQLLFKRVQSATRRVLLGMYFESTDCKVNPQEWRMSILSLILICQLLTVTKCMCCNFRIRSIPIKQCKQNVLTHQLNICSASKFRSCPDYLGY</sequence>
<comment type="subcellular location">
    <subcellularLocation>
        <location evidence="1">Membrane</location>
        <topology evidence="1">Multi-pass membrane protein</topology>
    </subcellularLocation>
</comment>
<gene>
    <name evidence="14" type="ORF">MN116_005079</name>
</gene>
<comment type="caution">
    <text evidence="14">The sequence shown here is derived from an EMBL/GenBank/DDBJ whole genome shotgun (WGS) entry which is preliminary data.</text>
</comment>
<dbReference type="AlphaFoldDB" id="A0AAE1ZDD0"/>
<keyword evidence="5" id="KW-0862">Zinc</keyword>
<accession>A0AAE1ZDD0</accession>
<dbReference type="Pfam" id="PF12906">
    <property type="entry name" value="RINGv"/>
    <property type="match status" value="1"/>
</dbReference>
<evidence type="ECO:0000256" key="3">
    <source>
        <dbReference type="ARBA" id="ARBA00022723"/>
    </source>
</evidence>